<dbReference type="InterPro" id="IPR013424">
    <property type="entry name" value="Ice-binding_C"/>
</dbReference>
<feature type="chain" id="PRO_5047018884" evidence="1">
    <location>
        <begin position="28"/>
        <end position="376"/>
    </location>
</feature>
<evidence type="ECO:0000313" key="3">
    <source>
        <dbReference type="EMBL" id="MCV2367303.1"/>
    </source>
</evidence>
<evidence type="ECO:0000259" key="2">
    <source>
        <dbReference type="Pfam" id="PF07589"/>
    </source>
</evidence>
<name>A0ABT2YAG9_9BURK</name>
<gene>
    <name evidence="3" type="ORF">LNV07_04245</name>
</gene>
<keyword evidence="1" id="KW-0732">Signal</keyword>
<feature type="signal peptide" evidence="1">
    <location>
        <begin position="1"/>
        <end position="27"/>
    </location>
</feature>
<proteinExistence type="predicted"/>
<feature type="domain" description="Ice-binding protein C-terminal" evidence="2">
    <location>
        <begin position="349"/>
        <end position="372"/>
    </location>
</feature>
<dbReference type="NCBIfam" id="TIGR02595">
    <property type="entry name" value="PEP_CTERM"/>
    <property type="match status" value="1"/>
</dbReference>
<evidence type="ECO:0000313" key="4">
    <source>
        <dbReference type="Proteomes" id="UP001209701"/>
    </source>
</evidence>
<dbReference type="EMBL" id="JAJIRN010000002">
    <property type="protein sequence ID" value="MCV2367303.1"/>
    <property type="molecule type" value="Genomic_DNA"/>
</dbReference>
<dbReference type="RefSeq" id="WP_263569934.1">
    <property type="nucleotide sequence ID" value="NZ_JAJIRN010000002.1"/>
</dbReference>
<evidence type="ECO:0000256" key="1">
    <source>
        <dbReference type="SAM" id="SignalP"/>
    </source>
</evidence>
<dbReference type="Proteomes" id="UP001209701">
    <property type="component" value="Unassembled WGS sequence"/>
</dbReference>
<keyword evidence="4" id="KW-1185">Reference proteome</keyword>
<sequence length="376" mass="39707">MNNLARHSLLRASFVGLSFLAAGNANALIAAGEVDKGGATPELVLVVFDPVKQVSFTKDLGIYAAPFDPVNDNSKNFFVQAQQDAGYQKFFDPLNSDANFKEFLKASTNAADQVWAVYAAGAPDFFGPGSKNLFTTLTNGAGGGVINPNYTSLIGIQNTVFADMTAGAFAGIFFGNLNRGQNSNGEAGNSFNSHYLEGEVSDPGEYLLLNGSSFDVKGEQAPYFGALAGATGYGSIIGVLPSSVNPVGSSSWFYYLTPSDNNSTNKVLVDEFDNLGHDGYWGLAVDSKGDYILSFTMEAHLTSATTAQGLARRNRTDFSALYGGVRSLTAPSDEFIGWQPNGSFGAVTAVPEPSTYGLFAMGLLALGLRARRQAKA</sequence>
<accession>A0ABT2YAG9</accession>
<comment type="caution">
    <text evidence="3">The sequence shown here is derived from an EMBL/GenBank/DDBJ whole genome shotgun (WGS) entry which is preliminary data.</text>
</comment>
<dbReference type="Pfam" id="PF07589">
    <property type="entry name" value="PEP-CTERM"/>
    <property type="match status" value="1"/>
</dbReference>
<protein>
    <submittedName>
        <fullName evidence="3">PEP-CTERM sorting domain-containing protein</fullName>
    </submittedName>
</protein>
<reference evidence="3 4" key="1">
    <citation type="submission" date="2021-11" db="EMBL/GenBank/DDBJ databases">
        <authorList>
            <person name="Liang Q."/>
            <person name="Mou H."/>
            <person name="Liu Z."/>
        </authorList>
    </citation>
    <scope>NUCLEOTIDE SEQUENCE [LARGE SCALE GENOMIC DNA]</scope>
    <source>
        <strain evidence="3 4">CHU3</strain>
    </source>
</reference>
<organism evidence="3 4">
    <name type="scientific">Roseateles oligotrophus</name>
    <dbReference type="NCBI Taxonomy" id="1769250"/>
    <lineage>
        <taxon>Bacteria</taxon>
        <taxon>Pseudomonadati</taxon>
        <taxon>Pseudomonadota</taxon>
        <taxon>Betaproteobacteria</taxon>
        <taxon>Burkholderiales</taxon>
        <taxon>Sphaerotilaceae</taxon>
        <taxon>Roseateles</taxon>
    </lineage>
</organism>